<name>A0ABT2NJD4_9RHOB</name>
<gene>
    <name evidence="3" type="ORF">N5I32_04945</name>
</gene>
<feature type="signal peptide" evidence="1">
    <location>
        <begin position="1"/>
        <end position="21"/>
    </location>
</feature>
<dbReference type="Pfam" id="PF13670">
    <property type="entry name" value="PepSY_2"/>
    <property type="match status" value="1"/>
</dbReference>
<accession>A0ABT2NJD4</accession>
<dbReference type="RefSeq" id="WP_261494283.1">
    <property type="nucleotide sequence ID" value="NZ_JAOCQF010000001.1"/>
</dbReference>
<dbReference type="EMBL" id="JAOCQF010000001">
    <property type="protein sequence ID" value="MCT8328861.1"/>
    <property type="molecule type" value="Genomic_DNA"/>
</dbReference>
<organism evidence="3 4">
    <name type="scientific">Albidovulum sediminis</name>
    <dbReference type="NCBI Taxonomy" id="3066345"/>
    <lineage>
        <taxon>Bacteria</taxon>
        <taxon>Pseudomonadati</taxon>
        <taxon>Pseudomonadota</taxon>
        <taxon>Alphaproteobacteria</taxon>
        <taxon>Rhodobacterales</taxon>
        <taxon>Paracoccaceae</taxon>
        <taxon>Albidovulum</taxon>
    </lineage>
</organism>
<evidence type="ECO:0000256" key="1">
    <source>
        <dbReference type="SAM" id="SignalP"/>
    </source>
</evidence>
<reference evidence="4" key="1">
    <citation type="submission" date="2023-07" db="EMBL/GenBank/DDBJ databases">
        <title>Defluviimonas sediminis sp. nov., isolated from mangrove sediment.</title>
        <authorList>
            <person name="Liu L."/>
            <person name="Li J."/>
            <person name="Huang Y."/>
            <person name="Pan J."/>
            <person name="Li M."/>
        </authorList>
    </citation>
    <scope>NUCLEOTIDE SEQUENCE [LARGE SCALE GENOMIC DNA]</scope>
    <source>
        <strain evidence="4">FT324</strain>
    </source>
</reference>
<feature type="chain" id="PRO_5047175742" evidence="1">
    <location>
        <begin position="22"/>
        <end position="82"/>
    </location>
</feature>
<dbReference type="Proteomes" id="UP001205601">
    <property type="component" value="Unassembled WGS sequence"/>
</dbReference>
<sequence>MKKIILAAALAVSGLALPAHASDKIDEATQAKITEQLTAQGYEVRKIDSEDGMIEVYALKDGKKFELYLNEALEIVKSKEES</sequence>
<protein>
    <submittedName>
        <fullName evidence="3">PepSY domain-containing protein</fullName>
    </submittedName>
</protein>
<dbReference type="InterPro" id="IPR025711">
    <property type="entry name" value="PepSY"/>
</dbReference>
<feature type="domain" description="PepSY" evidence="2">
    <location>
        <begin position="6"/>
        <end position="79"/>
    </location>
</feature>
<proteinExistence type="predicted"/>
<evidence type="ECO:0000259" key="2">
    <source>
        <dbReference type="Pfam" id="PF13670"/>
    </source>
</evidence>
<keyword evidence="4" id="KW-1185">Reference proteome</keyword>
<evidence type="ECO:0000313" key="4">
    <source>
        <dbReference type="Proteomes" id="UP001205601"/>
    </source>
</evidence>
<keyword evidence="1" id="KW-0732">Signal</keyword>
<comment type="caution">
    <text evidence="3">The sequence shown here is derived from an EMBL/GenBank/DDBJ whole genome shotgun (WGS) entry which is preliminary data.</text>
</comment>
<evidence type="ECO:0000313" key="3">
    <source>
        <dbReference type="EMBL" id="MCT8328861.1"/>
    </source>
</evidence>